<evidence type="ECO:0000256" key="1">
    <source>
        <dbReference type="SAM" id="MobiDB-lite"/>
    </source>
</evidence>
<evidence type="ECO:0000313" key="2">
    <source>
        <dbReference type="EMBL" id="RDS79916.1"/>
    </source>
</evidence>
<dbReference type="EMBL" id="QRBE01000010">
    <property type="protein sequence ID" value="RDS79916.1"/>
    <property type="molecule type" value="Genomic_DNA"/>
</dbReference>
<name>A0A370WV50_9GAMM</name>
<organism evidence="2 3">
    <name type="scientific">Dyella monticola</name>
    <dbReference type="NCBI Taxonomy" id="1927958"/>
    <lineage>
        <taxon>Bacteria</taxon>
        <taxon>Pseudomonadati</taxon>
        <taxon>Pseudomonadota</taxon>
        <taxon>Gammaproteobacteria</taxon>
        <taxon>Lysobacterales</taxon>
        <taxon>Rhodanobacteraceae</taxon>
        <taxon>Dyella</taxon>
    </lineage>
</organism>
<proteinExistence type="predicted"/>
<dbReference type="Proteomes" id="UP000254258">
    <property type="component" value="Unassembled WGS sequence"/>
</dbReference>
<feature type="region of interest" description="Disordered" evidence="1">
    <location>
        <begin position="23"/>
        <end position="101"/>
    </location>
</feature>
<protein>
    <submittedName>
        <fullName evidence="2">Uncharacterized protein</fullName>
    </submittedName>
</protein>
<evidence type="ECO:0000313" key="3">
    <source>
        <dbReference type="Proteomes" id="UP000254258"/>
    </source>
</evidence>
<keyword evidence="3" id="KW-1185">Reference proteome</keyword>
<dbReference type="AlphaFoldDB" id="A0A370WV50"/>
<gene>
    <name evidence="2" type="ORF">DWU98_15875</name>
</gene>
<dbReference type="RefSeq" id="WP_115496547.1">
    <property type="nucleotide sequence ID" value="NZ_QRBE01000010.1"/>
</dbReference>
<accession>A0A370WV50</accession>
<reference evidence="2 3" key="1">
    <citation type="submission" date="2018-07" db="EMBL/GenBank/DDBJ databases">
        <title>Dyella monticola sp. nov. and Dyella psychrodurans sp. nov. isolated from monsoon evergreen broad-leaved forest soil of Dinghu Mountain, China.</title>
        <authorList>
            <person name="Gao Z."/>
            <person name="Qiu L."/>
        </authorList>
    </citation>
    <scope>NUCLEOTIDE SEQUENCE [LARGE SCALE GENOMIC DNA]</scope>
    <source>
        <strain evidence="2 3">4G-K06</strain>
    </source>
</reference>
<comment type="caution">
    <text evidence="2">The sequence shown here is derived from an EMBL/GenBank/DDBJ whole genome shotgun (WGS) entry which is preliminary data.</text>
</comment>
<feature type="compositionally biased region" description="Acidic residues" evidence="1">
    <location>
        <begin position="63"/>
        <end position="82"/>
    </location>
</feature>
<sequence>MLPAVVADGDDVKCEAADNAEKDTAALLRASPAPPGPPASRSRLTPFFPADRESCAADVGNAADDDELEDEEESGELDEGDDNSGNAPVVRSTRMSAARLR</sequence>